<accession>A0A2S5KSX4</accession>
<proteinExistence type="predicted"/>
<gene>
    <name evidence="1" type="ORF">C4K68_08020</name>
</gene>
<evidence type="ECO:0008006" key="3">
    <source>
        <dbReference type="Google" id="ProtNLM"/>
    </source>
</evidence>
<dbReference type="EMBL" id="PRLP01000024">
    <property type="protein sequence ID" value="PPC77848.1"/>
    <property type="molecule type" value="Genomic_DNA"/>
</dbReference>
<evidence type="ECO:0000313" key="1">
    <source>
        <dbReference type="EMBL" id="PPC77848.1"/>
    </source>
</evidence>
<organism evidence="1 2">
    <name type="scientific">Proteobacteria bacterium 228</name>
    <dbReference type="NCBI Taxonomy" id="2083153"/>
    <lineage>
        <taxon>Bacteria</taxon>
        <taxon>Pseudomonadati</taxon>
        <taxon>Pseudomonadota</taxon>
    </lineage>
</organism>
<name>A0A2S5KSX4_9PROT</name>
<evidence type="ECO:0000313" key="2">
    <source>
        <dbReference type="Proteomes" id="UP000238196"/>
    </source>
</evidence>
<dbReference type="Proteomes" id="UP000238196">
    <property type="component" value="Unassembled WGS sequence"/>
</dbReference>
<comment type="caution">
    <text evidence="1">The sequence shown here is derived from an EMBL/GenBank/DDBJ whole genome shotgun (WGS) entry which is preliminary data.</text>
</comment>
<dbReference type="PROSITE" id="PS51257">
    <property type="entry name" value="PROKAR_LIPOPROTEIN"/>
    <property type="match status" value="1"/>
</dbReference>
<dbReference type="AlphaFoldDB" id="A0A2S5KSX4"/>
<protein>
    <recommendedName>
        <fullName evidence="3">Lipoprotein</fullName>
    </recommendedName>
</protein>
<sequence length="65" mass="6401">MFSSGVRVKLLGWLLLGGMLLVAQGCGVVSAVGSTASLAVDVVSIPVKVVGAGVDAVVGDDDDDD</sequence>
<reference evidence="1 2" key="1">
    <citation type="submission" date="2018-02" db="EMBL/GenBank/DDBJ databases">
        <title>novel marine gammaproteobacteria from coastal saline agro ecosystem.</title>
        <authorList>
            <person name="Krishnan R."/>
            <person name="Ramesh Kumar N."/>
        </authorList>
    </citation>
    <scope>NUCLEOTIDE SEQUENCE [LARGE SCALE GENOMIC DNA]</scope>
    <source>
        <strain evidence="1 2">228</strain>
    </source>
</reference>